<feature type="transmembrane region" description="Helical" evidence="1">
    <location>
        <begin position="206"/>
        <end position="224"/>
    </location>
</feature>
<keyword evidence="1" id="KW-1133">Transmembrane helix</keyword>
<dbReference type="EMBL" id="VANP01000010">
    <property type="protein sequence ID" value="TLP55650.1"/>
    <property type="molecule type" value="Genomic_DNA"/>
</dbReference>
<dbReference type="Proteomes" id="UP000309033">
    <property type="component" value="Unassembled WGS sequence"/>
</dbReference>
<accession>A0A5R8YQC9</accession>
<evidence type="ECO:0000313" key="3">
    <source>
        <dbReference type="Proteomes" id="UP000309033"/>
    </source>
</evidence>
<dbReference type="OrthoDB" id="3672169at2"/>
<reference evidence="2" key="1">
    <citation type="submission" date="2019-05" db="EMBL/GenBank/DDBJ databases">
        <title>Isolation, diversity and antifungal activity of Actinobacteria from wheat.</title>
        <authorList>
            <person name="Yu B."/>
        </authorList>
    </citation>
    <scope>NUCLEOTIDE SEQUENCE [LARGE SCALE GENOMIC DNA]</scope>
    <source>
        <strain evidence="2">NEAU-HEGS1-5</strain>
    </source>
</reference>
<name>A0A5R8YQC9_9ACTN</name>
<sequence>MNGYPHRDAGWLRRLILTLASPPLILLVPLLLFAVFRDRLPHLTYVPGATGEHGSEWGRWLRMALFPIVFAEVVFVAMFTHYQRWPELQRLLAVFGFSQSVLAAAGNGVAVAALIDADGPASQPSWAIPTEIVLAVLAGIAAWRLSGPLPPAAPAYGTPPPDVPLLSLAPGQRAVYAVSGWNRLTLFQGAVFLALAWFSAPDFAERWQATTIAALLGIFLILQARSRLRIDGRGVEVSLPWLGGLRRAVPYEAVVFASVRKKTSGSGLGGMLGGSRGWGYVGGGGPVLALRLTDGREFLYSARDAEAAAALVNGTPTRMRAGTGC</sequence>
<dbReference type="AlphaFoldDB" id="A0A5R8YQC9"/>
<protein>
    <recommendedName>
        <fullName evidence="4">DUF1648 domain-containing protein</fullName>
    </recommendedName>
</protein>
<feature type="transmembrane region" description="Helical" evidence="1">
    <location>
        <begin position="12"/>
        <end position="36"/>
    </location>
</feature>
<feature type="transmembrane region" description="Helical" evidence="1">
    <location>
        <begin position="60"/>
        <end position="79"/>
    </location>
</feature>
<feature type="transmembrane region" description="Helical" evidence="1">
    <location>
        <begin position="181"/>
        <end position="200"/>
    </location>
</feature>
<evidence type="ECO:0000256" key="1">
    <source>
        <dbReference type="SAM" id="Phobius"/>
    </source>
</evidence>
<keyword evidence="3" id="KW-1185">Reference proteome</keyword>
<organism evidence="2 3">
    <name type="scientific">Microbispora triticiradicis</name>
    <dbReference type="NCBI Taxonomy" id="2200763"/>
    <lineage>
        <taxon>Bacteria</taxon>
        <taxon>Bacillati</taxon>
        <taxon>Actinomycetota</taxon>
        <taxon>Actinomycetes</taxon>
        <taxon>Streptosporangiales</taxon>
        <taxon>Streptosporangiaceae</taxon>
        <taxon>Microbispora</taxon>
    </lineage>
</organism>
<proteinExistence type="predicted"/>
<feature type="transmembrane region" description="Helical" evidence="1">
    <location>
        <begin position="126"/>
        <end position="145"/>
    </location>
</feature>
<evidence type="ECO:0000313" key="2">
    <source>
        <dbReference type="EMBL" id="TLP55650.1"/>
    </source>
</evidence>
<feature type="transmembrane region" description="Helical" evidence="1">
    <location>
        <begin position="91"/>
        <end position="114"/>
    </location>
</feature>
<keyword evidence="1" id="KW-0812">Transmembrane</keyword>
<keyword evidence="1" id="KW-0472">Membrane</keyword>
<gene>
    <name evidence="2" type="ORF">FED44_24710</name>
</gene>
<evidence type="ECO:0008006" key="4">
    <source>
        <dbReference type="Google" id="ProtNLM"/>
    </source>
</evidence>
<comment type="caution">
    <text evidence="2">The sequence shown here is derived from an EMBL/GenBank/DDBJ whole genome shotgun (WGS) entry which is preliminary data.</text>
</comment>